<name>A0A087HEJ3_ARAAL</name>
<dbReference type="OrthoDB" id="2013913at2759"/>
<proteinExistence type="predicted"/>
<dbReference type="AlphaFoldDB" id="A0A087HEJ3"/>
<evidence type="ECO:0000313" key="2">
    <source>
        <dbReference type="Proteomes" id="UP000029120"/>
    </source>
</evidence>
<dbReference type="EMBL" id="CM002870">
    <property type="protein sequence ID" value="KFK40545.1"/>
    <property type="molecule type" value="Genomic_DNA"/>
</dbReference>
<reference evidence="2" key="1">
    <citation type="journal article" date="2015" name="Nat. Plants">
        <title>Genome expansion of Arabis alpina linked with retrotransposition and reduced symmetric DNA methylation.</title>
        <authorList>
            <person name="Willing E.M."/>
            <person name="Rawat V."/>
            <person name="Mandakova T."/>
            <person name="Maumus F."/>
            <person name="James G.V."/>
            <person name="Nordstroem K.J."/>
            <person name="Becker C."/>
            <person name="Warthmann N."/>
            <person name="Chica C."/>
            <person name="Szarzynska B."/>
            <person name="Zytnicki M."/>
            <person name="Albani M.C."/>
            <person name="Kiefer C."/>
            <person name="Bergonzi S."/>
            <person name="Castaings L."/>
            <person name="Mateos J.L."/>
            <person name="Berns M.C."/>
            <person name="Bujdoso N."/>
            <person name="Piofczyk T."/>
            <person name="de Lorenzo L."/>
            <person name="Barrero-Sicilia C."/>
            <person name="Mateos I."/>
            <person name="Piednoel M."/>
            <person name="Hagmann J."/>
            <person name="Chen-Min-Tao R."/>
            <person name="Iglesias-Fernandez R."/>
            <person name="Schuster S.C."/>
            <person name="Alonso-Blanco C."/>
            <person name="Roudier F."/>
            <person name="Carbonero P."/>
            <person name="Paz-Ares J."/>
            <person name="Davis S.J."/>
            <person name="Pecinka A."/>
            <person name="Quesneville H."/>
            <person name="Colot V."/>
            <person name="Lysak M.A."/>
            <person name="Weigel D."/>
            <person name="Coupland G."/>
            <person name="Schneeberger K."/>
        </authorList>
    </citation>
    <scope>NUCLEOTIDE SEQUENCE [LARGE SCALE GENOMIC DNA]</scope>
    <source>
        <strain evidence="2">cv. Pajares</strain>
    </source>
</reference>
<protein>
    <submittedName>
        <fullName evidence="1">Uncharacterized protein</fullName>
    </submittedName>
</protein>
<dbReference type="Proteomes" id="UP000029120">
    <property type="component" value="Chromosome 2"/>
</dbReference>
<dbReference type="eggNOG" id="ENOG502S3DK">
    <property type="taxonomic scope" value="Eukaryota"/>
</dbReference>
<dbReference type="OMA" id="WIISSYN"/>
<sequence>MRIIIVSGSVSGTKDIWIISSYNALASKIFIALTNASINKVKSNSLSFTKMAFRIISQLRSTGKQIGGSRHYATAVSDGAKQTYNKFSVTGEFAPVAIIGGFVALAVAMAGHSLKQQLVHCPSVSTRKNRRAAVAEVDDPDHCVSSADKFINKSWLRKVGQIQDKSNAILSDPTRPNPFTMPRNAETLNSVGVAPKGI</sequence>
<keyword evidence="2" id="KW-1185">Reference proteome</keyword>
<evidence type="ECO:0000313" key="1">
    <source>
        <dbReference type="EMBL" id="KFK40545.1"/>
    </source>
</evidence>
<gene>
    <name evidence="1" type="ordered locus">AALP_Aa2g009900</name>
</gene>
<dbReference type="PANTHER" id="PTHR33919:SF9">
    <property type="entry name" value="RIBOSOME BIOGENESIS NEP1-LIKE PROTEIN"/>
    <property type="match status" value="1"/>
</dbReference>
<dbReference type="Gramene" id="KFK40545">
    <property type="protein sequence ID" value="KFK40545"/>
    <property type="gene ID" value="AALP_AA2G009900"/>
</dbReference>
<organism evidence="1 2">
    <name type="scientific">Arabis alpina</name>
    <name type="common">Alpine rock-cress</name>
    <dbReference type="NCBI Taxonomy" id="50452"/>
    <lineage>
        <taxon>Eukaryota</taxon>
        <taxon>Viridiplantae</taxon>
        <taxon>Streptophyta</taxon>
        <taxon>Embryophyta</taxon>
        <taxon>Tracheophyta</taxon>
        <taxon>Spermatophyta</taxon>
        <taxon>Magnoliopsida</taxon>
        <taxon>eudicotyledons</taxon>
        <taxon>Gunneridae</taxon>
        <taxon>Pentapetalae</taxon>
        <taxon>rosids</taxon>
        <taxon>malvids</taxon>
        <taxon>Brassicales</taxon>
        <taxon>Brassicaceae</taxon>
        <taxon>Arabideae</taxon>
        <taxon>Arabis</taxon>
    </lineage>
</organism>
<dbReference type="PANTHER" id="PTHR33919">
    <property type="entry name" value="OS09G0127700 PROTEIN"/>
    <property type="match status" value="1"/>
</dbReference>
<accession>A0A087HEJ3</accession>